<dbReference type="Gene3D" id="3.50.50.100">
    <property type="match status" value="1"/>
</dbReference>
<evidence type="ECO:0000256" key="5">
    <source>
        <dbReference type="ARBA" id="ARBA00023002"/>
    </source>
</evidence>
<evidence type="ECO:0000313" key="10">
    <source>
        <dbReference type="EMBL" id="BCA87015.1"/>
    </source>
</evidence>
<gene>
    <name evidence="10" type="ORF">EsVE80_25380</name>
</gene>
<evidence type="ECO:0000256" key="2">
    <source>
        <dbReference type="ARBA" id="ARBA00012637"/>
    </source>
</evidence>
<keyword evidence="3" id="KW-0285">Flavoprotein</keyword>
<evidence type="ECO:0000256" key="7">
    <source>
        <dbReference type="ARBA" id="ARBA00047599"/>
    </source>
</evidence>
<evidence type="ECO:0000256" key="4">
    <source>
        <dbReference type="ARBA" id="ARBA00022827"/>
    </source>
</evidence>
<keyword evidence="8" id="KW-0812">Transmembrane</keyword>
<feature type="domain" description="FAD/NAD(P)-binding" evidence="9">
    <location>
        <begin position="5"/>
        <end position="326"/>
    </location>
</feature>
<dbReference type="EMBL" id="AP022822">
    <property type="protein sequence ID" value="BCA87015.1"/>
    <property type="molecule type" value="Genomic_DNA"/>
</dbReference>
<evidence type="ECO:0000256" key="1">
    <source>
        <dbReference type="ARBA" id="ARBA00005272"/>
    </source>
</evidence>
<dbReference type="KEGG" id="esg:EsVE80_25380"/>
<keyword evidence="4" id="KW-0274">FAD</keyword>
<keyword evidence="8" id="KW-1133">Transmembrane helix</keyword>
<keyword evidence="8" id="KW-0472">Membrane</keyword>
<dbReference type="Pfam" id="PF07992">
    <property type="entry name" value="Pyr_redox_2"/>
    <property type="match status" value="1"/>
</dbReference>
<evidence type="ECO:0000256" key="3">
    <source>
        <dbReference type="ARBA" id="ARBA00022630"/>
    </source>
</evidence>
<dbReference type="PANTHER" id="PTHR43706">
    <property type="entry name" value="NADH DEHYDROGENASE"/>
    <property type="match status" value="1"/>
</dbReference>
<dbReference type="PRINTS" id="PR00368">
    <property type="entry name" value="FADPNR"/>
</dbReference>
<name>A0A679IN63_9ENTE</name>
<keyword evidence="6" id="KW-0520">NAD</keyword>
<dbReference type="InterPro" id="IPR036188">
    <property type="entry name" value="FAD/NAD-bd_sf"/>
</dbReference>
<proteinExistence type="inferred from homology"/>
<comment type="catalytic activity">
    <reaction evidence="7">
        <text>a quinone + NADH + H(+) = a quinol + NAD(+)</text>
        <dbReference type="Rhea" id="RHEA:46160"/>
        <dbReference type="ChEBI" id="CHEBI:15378"/>
        <dbReference type="ChEBI" id="CHEBI:24646"/>
        <dbReference type="ChEBI" id="CHEBI:57540"/>
        <dbReference type="ChEBI" id="CHEBI:57945"/>
        <dbReference type="ChEBI" id="CHEBI:132124"/>
        <dbReference type="EC" id="1.6.5.9"/>
    </reaction>
</comment>
<dbReference type="AlphaFoldDB" id="A0A679IN63"/>
<dbReference type="InterPro" id="IPR023753">
    <property type="entry name" value="FAD/NAD-binding_dom"/>
</dbReference>
<reference evidence="10 11" key="1">
    <citation type="submission" date="2020-02" db="EMBL/GenBank/DDBJ databases">
        <title>Characterization of vanA genotype vancomycin-resistant Enterococcus saigonensis VE80.</title>
        <authorList>
            <person name="Harada T."/>
            <person name="Motooka D."/>
            <person name="Nakamura S."/>
            <person name="Yamamoto Y."/>
            <person name="Kawahara R."/>
            <person name="Kawatsu K."/>
        </authorList>
    </citation>
    <scope>NUCLEOTIDE SEQUENCE [LARGE SCALE GENOMIC DNA]</scope>
    <source>
        <strain evidence="10 11">VE80</strain>
    </source>
</reference>
<dbReference type="EC" id="1.6.5.9" evidence="2"/>
<dbReference type="InterPro" id="IPR045024">
    <property type="entry name" value="NDH-2"/>
</dbReference>
<organism evidence="10 11">
    <name type="scientific">Enterococcus saigonensis</name>
    <dbReference type="NCBI Taxonomy" id="1805431"/>
    <lineage>
        <taxon>Bacteria</taxon>
        <taxon>Bacillati</taxon>
        <taxon>Bacillota</taxon>
        <taxon>Bacilli</taxon>
        <taxon>Lactobacillales</taxon>
        <taxon>Enterococcaceae</taxon>
        <taxon>Enterococcus</taxon>
    </lineage>
</organism>
<dbReference type="Proteomes" id="UP000502998">
    <property type="component" value="Chromosome"/>
</dbReference>
<dbReference type="GO" id="GO:0050136">
    <property type="term" value="F:NADH dehydrogenase (quinone) (non-electrogenic) activity"/>
    <property type="evidence" value="ECO:0007669"/>
    <property type="project" value="UniProtKB-EC"/>
</dbReference>
<evidence type="ECO:0000259" key="9">
    <source>
        <dbReference type="Pfam" id="PF07992"/>
    </source>
</evidence>
<sequence length="675" mass="74368">MTKKNIVVVGAGYAGVAATKFMAKKLKKDDVEITLIDRHSYHTMMTELHEVAGGRVEPTAIQYDLQRLFARKKNVKLVTDTVVGIDKEQKVVKTQAGSYSFDHLIIGMGGEPNDFGTPGVKEHGFTLWSFEDSVRIREHIEHTVAKAAIEPDAAKRKAMLTFVVCGSGFTGIEMIGELVDWKDRLAEDYKLDPSEFTLKVVEAMPTILNMLNRNDANKAVRYLEKKNVELVLNAPIVEVDADHIKLKDGSTIPTHTLIWTAGVKATSDAADFGLEAARGNRLVANEYMEAKGYEDKNIYIIGDLVYYEEQPNTPTPQIVQAAEQTGHCAAANVVSAIKGDGQKHKFKSNYQGFMVSVGAKWGVAELFGKIHLSGFLAIIMKHIVNLKYFFDIRSGYYMFQYMMHEFFHIKDDRNVTRGHSSRYGNVLWSVPLRVFYGLVWFIEAFKKIVGNGEVLKPSTWFGEGSWFTGNSVFPWTWEYAKEAATTASSGADAASGASATAATTASSVADAVGGASATVSSGAADAATNAASSGGAEAAAHAAHFGLSYGYGEQPMAVLDKAPDWFSNIMKIMMPNMDVAMFFQKMMVFVEIGIALCLMAGLFTWLMSGTTIILVAMFCMSGMFYWVNIWFIPVAFALMNGSGRAVGLDRWVIPWIQKKLGGWWYGKPKSLYNQK</sequence>
<keyword evidence="5" id="KW-0560">Oxidoreductase</keyword>
<feature type="transmembrane region" description="Helical" evidence="8">
    <location>
        <begin position="586"/>
        <end position="606"/>
    </location>
</feature>
<comment type="similarity">
    <text evidence="1">Belongs to the NADH dehydrogenase family.</text>
</comment>
<protein>
    <recommendedName>
        <fullName evidence="2">NADH:ubiquinone reductase (non-electrogenic)</fullName>
        <ecNumber evidence="2">1.6.5.9</ecNumber>
    </recommendedName>
</protein>
<accession>A0A679IN63</accession>
<dbReference type="PANTHER" id="PTHR43706:SF47">
    <property type="entry name" value="EXTERNAL NADH-UBIQUINONE OXIDOREDUCTASE 1, MITOCHONDRIAL-RELATED"/>
    <property type="match status" value="1"/>
</dbReference>
<keyword evidence="11" id="KW-1185">Reference proteome</keyword>
<evidence type="ECO:0000256" key="8">
    <source>
        <dbReference type="SAM" id="Phobius"/>
    </source>
</evidence>
<dbReference type="SUPFAM" id="SSF51905">
    <property type="entry name" value="FAD/NAD(P)-binding domain"/>
    <property type="match status" value="2"/>
</dbReference>
<evidence type="ECO:0000313" key="11">
    <source>
        <dbReference type="Proteomes" id="UP000502998"/>
    </source>
</evidence>
<dbReference type="RefSeq" id="WP_173104035.1">
    <property type="nucleotide sequence ID" value="NZ_AP022822.1"/>
</dbReference>
<evidence type="ECO:0000256" key="6">
    <source>
        <dbReference type="ARBA" id="ARBA00023027"/>
    </source>
</evidence>
<feature type="transmembrane region" description="Helical" evidence="8">
    <location>
        <begin position="612"/>
        <end position="638"/>
    </location>
</feature>